<keyword evidence="3" id="KW-1185">Reference proteome</keyword>
<dbReference type="GO" id="GO:0070072">
    <property type="term" value="P:vacuolar proton-transporting V-type ATPase complex assembly"/>
    <property type="evidence" value="ECO:0007669"/>
    <property type="project" value="InterPro"/>
</dbReference>
<comment type="caution">
    <text evidence="2">The sequence shown here is derived from an EMBL/GenBank/DDBJ whole genome shotgun (WGS) entry which is preliminary data.</text>
</comment>
<proteinExistence type="predicted"/>
<dbReference type="InterPro" id="IPR040357">
    <property type="entry name" value="Vma22/CCDC115"/>
</dbReference>
<reference evidence="2 3" key="1">
    <citation type="submission" date="2024-03" db="EMBL/GenBank/DDBJ databases">
        <title>Adaptation during the transition from Ophiocordyceps entomopathogen to insect associate is accompanied by gene loss and intensified selection.</title>
        <authorList>
            <person name="Ward C.M."/>
            <person name="Onetto C.A."/>
            <person name="Borneman A.R."/>
        </authorList>
    </citation>
    <scope>NUCLEOTIDE SEQUENCE [LARGE SCALE GENOMIC DNA]</scope>
    <source>
        <strain evidence="2">AWRI1</strain>
        <tissue evidence="2">Single Adult Female</tissue>
    </source>
</reference>
<name>A0AAN9TJJ1_9HEMI</name>
<protein>
    <recommendedName>
        <fullName evidence="1">Vacuolar ATPase assembly protein VMA22</fullName>
    </recommendedName>
</protein>
<dbReference type="PANTHER" id="PTHR31996:SF2">
    <property type="entry name" value="COILED-COIL DOMAIN-CONTAINING PROTEIN 115"/>
    <property type="match status" value="1"/>
</dbReference>
<evidence type="ECO:0000256" key="1">
    <source>
        <dbReference type="ARBA" id="ARBA00093634"/>
    </source>
</evidence>
<dbReference type="AlphaFoldDB" id="A0AAN9TJJ1"/>
<evidence type="ECO:0000313" key="2">
    <source>
        <dbReference type="EMBL" id="KAK7590123.1"/>
    </source>
</evidence>
<evidence type="ECO:0000313" key="3">
    <source>
        <dbReference type="Proteomes" id="UP001367676"/>
    </source>
</evidence>
<dbReference type="GO" id="GO:0051082">
    <property type="term" value="F:unfolded protein binding"/>
    <property type="evidence" value="ECO:0007669"/>
    <property type="project" value="TreeGrafter"/>
</dbReference>
<dbReference type="EMBL" id="JBBCAQ010000022">
    <property type="protein sequence ID" value="KAK7590123.1"/>
    <property type="molecule type" value="Genomic_DNA"/>
</dbReference>
<gene>
    <name evidence="2" type="ORF">V9T40_001736</name>
</gene>
<dbReference type="PANTHER" id="PTHR31996">
    <property type="entry name" value="COILED-COIL DOMAIN-CONTAINING PROTEIN 115"/>
    <property type="match status" value="1"/>
</dbReference>
<accession>A0AAN9TJJ1</accession>
<organism evidence="2 3">
    <name type="scientific">Parthenolecanium corni</name>
    <dbReference type="NCBI Taxonomy" id="536013"/>
    <lineage>
        <taxon>Eukaryota</taxon>
        <taxon>Metazoa</taxon>
        <taxon>Ecdysozoa</taxon>
        <taxon>Arthropoda</taxon>
        <taxon>Hexapoda</taxon>
        <taxon>Insecta</taxon>
        <taxon>Pterygota</taxon>
        <taxon>Neoptera</taxon>
        <taxon>Paraneoptera</taxon>
        <taxon>Hemiptera</taxon>
        <taxon>Sternorrhyncha</taxon>
        <taxon>Coccoidea</taxon>
        <taxon>Coccidae</taxon>
        <taxon>Parthenolecanium</taxon>
    </lineage>
</organism>
<dbReference type="Proteomes" id="UP001367676">
    <property type="component" value="Unassembled WGS sequence"/>
</dbReference>
<dbReference type="Gene3D" id="1.10.287.3240">
    <property type="match status" value="1"/>
</dbReference>
<dbReference type="Pfam" id="PF21730">
    <property type="entry name" value="Vma22_CCDC115"/>
    <property type="match status" value="1"/>
</dbReference>
<sequence length="182" mass="21160">MDKKGKNETPNVDLDDLAVRILTLMNEYINYKRNIENYIRSGCLDLAKSRYIAGNRNISALQLPGEDSVSVKAKFRVIRSASCDDFSKYEHIEHESNSDDEMLSETLDEMGLNNDATNKRIPRFSKDPLKWFGYLVPRNLRQSKVTFEKCLEIVVECANIQSELEYKLAEYSRLRKFSFDQQ</sequence>